<evidence type="ECO:0000256" key="9">
    <source>
        <dbReference type="ARBA" id="ARBA00048048"/>
    </source>
</evidence>
<dbReference type="GO" id="GO:0005783">
    <property type="term" value="C:endoplasmic reticulum"/>
    <property type="evidence" value="ECO:0007669"/>
    <property type="project" value="TreeGrafter"/>
</dbReference>
<dbReference type="InterPro" id="IPR001594">
    <property type="entry name" value="Palmitoyltrfase_DHHC"/>
</dbReference>
<evidence type="ECO:0000256" key="5">
    <source>
        <dbReference type="ARBA" id="ARBA00023136"/>
    </source>
</evidence>
<accession>A0A1E4TFN3</accession>
<feature type="domain" description="Palmitoyltransferase DHHC" evidence="11">
    <location>
        <begin position="153"/>
        <end position="294"/>
    </location>
</feature>
<dbReference type="GO" id="GO:0019706">
    <property type="term" value="F:protein-cysteine S-palmitoyltransferase activity"/>
    <property type="evidence" value="ECO:0007669"/>
    <property type="project" value="UniProtKB-EC"/>
</dbReference>
<reference evidence="13" key="1">
    <citation type="submission" date="2016-02" db="EMBL/GenBank/DDBJ databases">
        <title>Comparative genomics of biotechnologically important yeasts.</title>
        <authorList>
            <consortium name="DOE Joint Genome Institute"/>
            <person name="Riley R."/>
            <person name="Haridas S."/>
            <person name="Wolfe K.H."/>
            <person name="Lopes M.R."/>
            <person name="Hittinger C.T."/>
            <person name="Goker M."/>
            <person name="Salamov A."/>
            <person name="Wisecaver J."/>
            <person name="Long T.M."/>
            <person name="Aerts A.L."/>
            <person name="Barry K."/>
            <person name="Choi C."/>
            <person name="Clum A."/>
            <person name="Coughlan A.Y."/>
            <person name="Deshpande S."/>
            <person name="Douglass A.P."/>
            <person name="Hanson S.J."/>
            <person name="Klenk H.-P."/>
            <person name="Labutti K."/>
            <person name="Lapidus A."/>
            <person name="Lindquist E."/>
            <person name="Lipzen A."/>
            <person name="Meier-Kolthoff J.P."/>
            <person name="Ohm R.A."/>
            <person name="Otillar R.P."/>
            <person name="Pangilinan J."/>
            <person name="Peng Y."/>
            <person name="Rokas A."/>
            <person name="Rosa C.A."/>
            <person name="Scheuner C."/>
            <person name="Sibirny A.A."/>
            <person name="Slot J.C."/>
            <person name="Stielow J.B."/>
            <person name="Sun H."/>
            <person name="Kurtzman C.P."/>
            <person name="Blackwell M."/>
            <person name="Jeffries T.W."/>
            <person name="Grigoriev I.V."/>
        </authorList>
    </citation>
    <scope>NUCLEOTIDE SEQUENCE [LARGE SCALE GENOMIC DNA]</scope>
    <source>
        <strain evidence="13">NRRL Y-17796</strain>
    </source>
</reference>
<dbReference type="GO" id="GO:0006612">
    <property type="term" value="P:protein targeting to membrane"/>
    <property type="evidence" value="ECO:0007669"/>
    <property type="project" value="TreeGrafter"/>
</dbReference>
<keyword evidence="2 10" id="KW-0808">Transferase</keyword>
<organism evidence="12 13">
    <name type="scientific">Tortispora caseinolytica NRRL Y-17796</name>
    <dbReference type="NCBI Taxonomy" id="767744"/>
    <lineage>
        <taxon>Eukaryota</taxon>
        <taxon>Fungi</taxon>
        <taxon>Dikarya</taxon>
        <taxon>Ascomycota</taxon>
        <taxon>Saccharomycotina</taxon>
        <taxon>Trigonopsidomycetes</taxon>
        <taxon>Trigonopsidales</taxon>
        <taxon>Trigonopsidaceae</taxon>
        <taxon>Tortispora</taxon>
    </lineage>
</organism>
<proteinExistence type="inferred from homology"/>
<evidence type="ECO:0000256" key="4">
    <source>
        <dbReference type="ARBA" id="ARBA00022989"/>
    </source>
</evidence>
<feature type="transmembrane region" description="Helical" evidence="10">
    <location>
        <begin position="75"/>
        <end position="97"/>
    </location>
</feature>
<name>A0A1E4TFN3_9ASCO</name>
<feature type="transmembrane region" description="Helical" evidence="10">
    <location>
        <begin position="258"/>
        <end position="287"/>
    </location>
</feature>
<dbReference type="GO" id="GO:0016020">
    <property type="term" value="C:membrane"/>
    <property type="evidence" value="ECO:0007669"/>
    <property type="project" value="UniProtKB-SubCell"/>
</dbReference>
<keyword evidence="3 10" id="KW-0812">Transmembrane</keyword>
<keyword evidence="13" id="KW-1185">Reference proteome</keyword>
<dbReference type="GO" id="GO:0005794">
    <property type="term" value="C:Golgi apparatus"/>
    <property type="evidence" value="ECO:0007669"/>
    <property type="project" value="TreeGrafter"/>
</dbReference>
<dbReference type="OrthoDB" id="9909019at2759"/>
<keyword evidence="7" id="KW-0449">Lipoprotein</keyword>
<evidence type="ECO:0000256" key="6">
    <source>
        <dbReference type="ARBA" id="ARBA00023139"/>
    </source>
</evidence>
<evidence type="ECO:0000313" key="12">
    <source>
        <dbReference type="EMBL" id="ODV90529.1"/>
    </source>
</evidence>
<evidence type="ECO:0000259" key="11">
    <source>
        <dbReference type="Pfam" id="PF01529"/>
    </source>
</evidence>
<comment type="domain">
    <text evidence="10">The DHHC domain is required for palmitoyltransferase activity.</text>
</comment>
<keyword evidence="8 10" id="KW-0012">Acyltransferase</keyword>
<keyword evidence="5 10" id="KW-0472">Membrane</keyword>
<dbReference type="AlphaFoldDB" id="A0A1E4TFN3"/>
<dbReference type="Pfam" id="PF01529">
    <property type="entry name" value="DHHC"/>
    <property type="match status" value="1"/>
</dbReference>
<evidence type="ECO:0000256" key="3">
    <source>
        <dbReference type="ARBA" id="ARBA00022692"/>
    </source>
</evidence>
<comment type="similarity">
    <text evidence="10">Belongs to the DHHC palmitoyltransferase family.</text>
</comment>
<evidence type="ECO:0000256" key="8">
    <source>
        <dbReference type="ARBA" id="ARBA00023315"/>
    </source>
</evidence>
<dbReference type="Proteomes" id="UP000095023">
    <property type="component" value="Unassembled WGS sequence"/>
</dbReference>
<gene>
    <name evidence="12" type="ORF">CANCADRAFT_44177</name>
</gene>
<protein>
    <recommendedName>
        <fullName evidence="10">Palmitoyltransferase</fullName>
        <ecNumber evidence="10">2.3.1.225</ecNumber>
    </recommendedName>
</protein>
<sequence>MWWLLALIASVSLLTFILLFGRAPAFKNSIIGSAYVFLAVSLPSSLYKLDLLLCKGAITNHLQASFNYLLYDRNWAVVIIYAAIVLFEEYLFFSCIFPTLPGLLQLLSIIIAPLSFVALFFACTADPGVITPQNVQRAITLNPYDRLLFMPSECSSCKILKPARSKHCSICKCCISKVDHHCPWINACIGQNNQRFFILFCLANVLLTFTGLILSAHAVLDAYRDYIDSVDPPLPSIWNPYTFKILLREGYIESGHFIVFWTSLLMLPLALAFSFQQLLFIAMGYTLNEHSKWQAIKAGLADGNLDQYVDVNGTPYGMGPNGSGSIALQWLGNSYNRTLTPEEDQMIQSHDLHITKVTSWKQLNNMYDKGVIGNFKEVFFGPFL</sequence>
<dbReference type="EMBL" id="KV453842">
    <property type="protein sequence ID" value="ODV90529.1"/>
    <property type="molecule type" value="Genomic_DNA"/>
</dbReference>
<evidence type="ECO:0000256" key="10">
    <source>
        <dbReference type="RuleBase" id="RU079119"/>
    </source>
</evidence>
<keyword evidence="4 10" id="KW-1133">Transmembrane helix</keyword>
<dbReference type="PANTHER" id="PTHR22883">
    <property type="entry name" value="ZINC FINGER DHHC DOMAIN CONTAINING PROTEIN"/>
    <property type="match status" value="1"/>
</dbReference>
<keyword evidence="6" id="KW-0564">Palmitate</keyword>
<comment type="subcellular location">
    <subcellularLocation>
        <location evidence="1">Membrane</location>
        <topology evidence="1">Multi-pass membrane protein</topology>
    </subcellularLocation>
</comment>
<feature type="transmembrane region" description="Helical" evidence="10">
    <location>
        <begin position="196"/>
        <end position="220"/>
    </location>
</feature>
<evidence type="ECO:0000313" key="13">
    <source>
        <dbReference type="Proteomes" id="UP000095023"/>
    </source>
</evidence>
<evidence type="ECO:0000256" key="2">
    <source>
        <dbReference type="ARBA" id="ARBA00022679"/>
    </source>
</evidence>
<dbReference type="InterPro" id="IPR039859">
    <property type="entry name" value="PFA4/ZDH16/20/ERF2-like"/>
</dbReference>
<comment type="catalytic activity">
    <reaction evidence="9 10">
        <text>L-cysteinyl-[protein] + hexadecanoyl-CoA = S-hexadecanoyl-L-cysteinyl-[protein] + CoA</text>
        <dbReference type="Rhea" id="RHEA:36683"/>
        <dbReference type="Rhea" id="RHEA-COMP:10131"/>
        <dbReference type="Rhea" id="RHEA-COMP:11032"/>
        <dbReference type="ChEBI" id="CHEBI:29950"/>
        <dbReference type="ChEBI" id="CHEBI:57287"/>
        <dbReference type="ChEBI" id="CHEBI:57379"/>
        <dbReference type="ChEBI" id="CHEBI:74151"/>
        <dbReference type="EC" id="2.3.1.225"/>
    </reaction>
</comment>
<evidence type="ECO:0000256" key="1">
    <source>
        <dbReference type="ARBA" id="ARBA00004141"/>
    </source>
</evidence>
<dbReference type="PROSITE" id="PS50216">
    <property type="entry name" value="DHHC"/>
    <property type="match status" value="1"/>
</dbReference>
<feature type="transmembrane region" description="Helical" evidence="10">
    <location>
        <begin position="35"/>
        <end position="54"/>
    </location>
</feature>
<feature type="transmembrane region" description="Helical" evidence="10">
    <location>
        <begin position="103"/>
        <end position="123"/>
    </location>
</feature>
<evidence type="ECO:0000256" key="7">
    <source>
        <dbReference type="ARBA" id="ARBA00023288"/>
    </source>
</evidence>
<dbReference type="EC" id="2.3.1.225" evidence="10"/>